<dbReference type="Pfam" id="PF04332">
    <property type="entry name" value="DUF475"/>
    <property type="match status" value="1"/>
</dbReference>
<dbReference type="Proteomes" id="UP000179258">
    <property type="component" value="Unassembled WGS sequence"/>
</dbReference>
<dbReference type="NCBIfam" id="NF010612">
    <property type="entry name" value="PRK14013.1-2"/>
    <property type="match status" value="1"/>
</dbReference>
<evidence type="ECO:0000256" key="1">
    <source>
        <dbReference type="SAM" id="Phobius"/>
    </source>
</evidence>
<keyword evidence="1" id="KW-0472">Membrane</keyword>
<keyword evidence="1" id="KW-0812">Transmembrane</keyword>
<organism evidence="2 3">
    <name type="scientific">Candidatus Wildermuthbacteria bacterium RIFCSPHIGHO2_02_FULL_47_17</name>
    <dbReference type="NCBI Taxonomy" id="1802452"/>
    <lineage>
        <taxon>Bacteria</taxon>
        <taxon>Candidatus Wildermuthiibacteriota</taxon>
    </lineage>
</organism>
<keyword evidence="1" id="KW-1133">Transmembrane helix</keyword>
<comment type="caution">
    <text evidence="2">The sequence shown here is derived from an EMBL/GenBank/DDBJ whole genome shotgun (WGS) entry which is preliminary data.</text>
</comment>
<feature type="transmembrane region" description="Helical" evidence="1">
    <location>
        <begin position="96"/>
        <end position="113"/>
    </location>
</feature>
<dbReference type="AlphaFoldDB" id="A0A1G2R805"/>
<dbReference type="InterPro" id="IPR007427">
    <property type="entry name" value="DUF475"/>
</dbReference>
<feature type="transmembrane region" description="Helical" evidence="1">
    <location>
        <begin position="42"/>
        <end position="65"/>
    </location>
</feature>
<evidence type="ECO:0008006" key="4">
    <source>
        <dbReference type="Google" id="ProtNLM"/>
    </source>
</evidence>
<evidence type="ECO:0000313" key="3">
    <source>
        <dbReference type="Proteomes" id="UP000179258"/>
    </source>
</evidence>
<dbReference type="PANTHER" id="PTHR30238">
    <property type="entry name" value="MEMBRANE BOUND PREDICTED REDOX MODULATOR"/>
    <property type="match status" value="1"/>
</dbReference>
<feature type="transmembrane region" description="Helical" evidence="1">
    <location>
        <begin position="6"/>
        <end position="30"/>
    </location>
</feature>
<name>A0A1G2R805_9BACT</name>
<dbReference type="EMBL" id="MHTX01000003">
    <property type="protein sequence ID" value="OHA68970.1"/>
    <property type="molecule type" value="Genomic_DNA"/>
</dbReference>
<gene>
    <name evidence="2" type="ORF">A3D59_00845</name>
</gene>
<feature type="transmembrane region" description="Helical" evidence="1">
    <location>
        <begin position="276"/>
        <end position="295"/>
    </location>
</feature>
<feature type="transmembrane region" description="Helical" evidence="1">
    <location>
        <begin position="251"/>
        <end position="270"/>
    </location>
</feature>
<feature type="transmembrane region" description="Helical" evidence="1">
    <location>
        <begin position="133"/>
        <end position="151"/>
    </location>
</feature>
<protein>
    <recommendedName>
        <fullName evidence="4">DUF475 domain-containing protein</fullName>
    </recommendedName>
</protein>
<accession>A0A1G2R805</accession>
<dbReference type="PANTHER" id="PTHR30238:SF4">
    <property type="entry name" value="SLL1022 PROTEIN"/>
    <property type="match status" value="1"/>
</dbReference>
<evidence type="ECO:0000313" key="2">
    <source>
        <dbReference type="EMBL" id="OHA68970.1"/>
    </source>
</evidence>
<reference evidence="2 3" key="1">
    <citation type="journal article" date="2016" name="Nat. Commun.">
        <title>Thousands of microbial genomes shed light on interconnected biogeochemical processes in an aquifer system.</title>
        <authorList>
            <person name="Anantharaman K."/>
            <person name="Brown C.T."/>
            <person name="Hug L.A."/>
            <person name="Sharon I."/>
            <person name="Castelle C.J."/>
            <person name="Probst A.J."/>
            <person name="Thomas B.C."/>
            <person name="Singh A."/>
            <person name="Wilkins M.J."/>
            <person name="Karaoz U."/>
            <person name="Brodie E.L."/>
            <person name="Williams K.H."/>
            <person name="Hubbard S.S."/>
            <person name="Banfield J.F."/>
        </authorList>
    </citation>
    <scope>NUCLEOTIDE SEQUENCE [LARGE SCALE GENOMIC DNA]</scope>
</reference>
<proteinExistence type="predicted"/>
<sequence length="313" mass="34686">MSLDIVFVLFGLIFFEAISSLDNAVINADVLRTMSARARRWFLLWGIIVAVFIVRGLLPTVIVWATSPSLGPVGSFFATFSSDPAVSTIVEKSKPVLLIGAGVYLFLLFLHWLFDEKKEYAFFLERFIHRQAIWFYTVASILLALLIWLAVHANPLMAFSAAVGSTGFFLASGFKKGAEEQERKVLGSAASDVSKILYLEMLDASFSVDGVLGAFAFTVSVPLILLGNGIGAFMVRYFTVKGIERVRRYRYLKNGAMYSVGMLGLLMIFESFGEEVAAWIPPLNTFVIVGLFFVLSRRALKQIELVELQRGGS</sequence>